<dbReference type="InterPro" id="IPR002110">
    <property type="entry name" value="Ankyrin_rpt"/>
</dbReference>
<dbReference type="Pfam" id="PF12796">
    <property type="entry name" value="Ank_2"/>
    <property type="match status" value="1"/>
</dbReference>
<evidence type="ECO:0000313" key="2">
    <source>
        <dbReference type="EMBL" id="VDD12910.1"/>
    </source>
</evidence>
<protein>
    <submittedName>
        <fullName evidence="2">Uncharacterized protein</fullName>
    </submittedName>
</protein>
<proteinExistence type="predicted"/>
<sequence>MQPIFNAIIQNDIPAFLGNTPLHLAALLGDVNTIRTLLEFGSETCSARNSNYQTPLHLVCRSIPQRRPYYLWTRNILSASMNSNLPYQVDPLSSFLRWPVTLPLFLILFF</sequence>
<dbReference type="SMART" id="SM00248">
    <property type="entry name" value="ANK"/>
    <property type="match status" value="1"/>
</dbReference>
<organism evidence="2">
    <name type="scientific">Brassica oleracea</name>
    <name type="common">Wild cabbage</name>
    <dbReference type="NCBI Taxonomy" id="3712"/>
    <lineage>
        <taxon>Eukaryota</taxon>
        <taxon>Viridiplantae</taxon>
        <taxon>Streptophyta</taxon>
        <taxon>Embryophyta</taxon>
        <taxon>Tracheophyta</taxon>
        <taxon>Spermatophyta</taxon>
        <taxon>Magnoliopsida</taxon>
        <taxon>eudicotyledons</taxon>
        <taxon>Gunneridae</taxon>
        <taxon>Pentapetalae</taxon>
        <taxon>rosids</taxon>
        <taxon>malvids</taxon>
        <taxon>Brassicales</taxon>
        <taxon>Brassicaceae</taxon>
        <taxon>Brassiceae</taxon>
        <taxon>Brassica</taxon>
    </lineage>
</organism>
<reference evidence="2" key="1">
    <citation type="submission" date="2018-11" db="EMBL/GenBank/DDBJ databases">
        <authorList>
            <consortium name="Genoscope - CEA"/>
            <person name="William W."/>
        </authorList>
    </citation>
    <scope>NUCLEOTIDE SEQUENCE</scope>
</reference>
<dbReference type="PROSITE" id="PS50297">
    <property type="entry name" value="ANK_REP_REGION"/>
    <property type="match status" value="1"/>
</dbReference>
<accession>A0A3P6CEU0</accession>
<feature type="repeat" description="ANK" evidence="1">
    <location>
        <begin position="17"/>
        <end position="49"/>
    </location>
</feature>
<dbReference type="Gene3D" id="1.25.40.20">
    <property type="entry name" value="Ankyrin repeat-containing domain"/>
    <property type="match status" value="1"/>
</dbReference>
<dbReference type="SUPFAM" id="SSF48403">
    <property type="entry name" value="Ankyrin repeat"/>
    <property type="match status" value="1"/>
</dbReference>
<dbReference type="InterPro" id="IPR036770">
    <property type="entry name" value="Ankyrin_rpt-contain_sf"/>
</dbReference>
<dbReference type="PROSITE" id="PS50088">
    <property type="entry name" value="ANK_REPEAT"/>
    <property type="match status" value="1"/>
</dbReference>
<dbReference type="AlphaFoldDB" id="A0A3P6CEU0"/>
<keyword evidence="1" id="KW-0040">ANK repeat</keyword>
<dbReference type="EMBL" id="LR031873">
    <property type="protein sequence ID" value="VDD12910.1"/>
    <property type="molecule type" value="Genomic_DNA"/>
</dbReference>
<evidence type="ECO:0000256" key="1">
    <source>
        <dbReference type="PROSITE-ProRule" id="PRU00023"/>
    </source>
</evidence>
<name>A0A3P6CEU0_BRAOL</name>
<gene>
    <name evidence="2" type="ORF">BOLC4T26887H</name>
</gene>